<proteinExistence type="predicted"/>
<reference evidence="1 2" key="1">
    <citation type="submission" date="2014-06" db="EMBL/GenBank/DDBJ databases">
        <authorList>
            <person name="Swart Estienne"/>
        </authorList>
    </citation>
    <scope>NUCLEOTIDE SEQUENCE [LARGE SCALE GENOMIC DNA]</scope>
    <source>
        <strain evidence="1 2">130c</strain>
    </source>
</reference>
<dbReference type="InParanoid" id="A0A078AIJ7"/>
<organism evidence="1 2">
    <name type="scientific">Stylonychia lemnae</name>
    <name type="common">Ciliate</name>
    <dbReference type="NCBI Taxonomy" id="5949"/>
    <lineage>
        <taxon>Eukaryota</taxon>
        <taxon>Sar</taxon>
        <taxon>Alveolata</taxon>
        <taxon>Ciliophora</taxon>
        <taxon>Intramacronucleata</taxon>
        <taxon>Spirotrichea</taxon>
        <taxon>Stichotrichia</taxon>
        <taxon>Sporadotrichida</taxon>
        <taxon>Oxytrichidae</taxon>
        <taxon>Stylonychinae</taxon>
        <taxon>Stylonychia</taxon>
    </lineage>
</organism>
<keyword evidence="2" id="KW-1185">Reference proteome</keyword>
<dbReference type="AlphaFoldDB" id="A0A078AIJ7"/>
<sequence>MNAIAQQNNDDFINVSYLTSICLLQFIIDPTIAVTQGKVVEEKDLSLLNQIEQAIYKKDRIFNIIYKDLMRSDEIAIALKIQLITEILLQTDSFKQITKQRVGQFNKTLMMLLQEHQMRFLLGPRVIQLLQLLITKCPKAKKIQGNKAFIDAAKEFLRGYFKQLDLNVESDKENIQRLMNFSKSLIQNSDDYNNLLDEFKLDKLVIQLVSKECFSNFIT</sequence>
<gene>
    <name evidence="1" type="primary">Contig18296.g19435</name>
    <name evidence="1" type="ORF">STYLEM_10332</name>
</gene>
<dbReference type="EMBL" id="CCKQ01009808">
    <property type="protein sequence ID" value="CDW81317.1"/>
    <property type="molecule type" value="Genomic_DNA"/>
</dbReference>
<dbReference type="Proteomes" id="UP000039865">
    <property type="component" value="Unassembled WGS sequence"/>
</dbReference>
<evidence type="ECO:0000313" key="2">
    <source>
        <dbReference type="Proteomes" id="UP000039865"/>
    </source>
</evidence>
<accession>A0A078AIJ7</accession>
<name>A0A078AIJ7_STYLE</name>
<evidence type="ECO:0000313" key="1">
    <source>
        <dbReference type="EMBL" id="CDW81317.1"/>
    </source>
</evidence>
<protein>
    <submittedName>
        <fullName evidence="1">Uncharacterized protein</fullName>
    </submittedName>
</protein>